<evidence type="ECO:0000256" key="1">
    <source>
        <dbReference type="SAM" id="SignalP"/>
    </source>
</evidence>
<dbReference type="AlphaFoldDB" id="A0A0K0FTU1"/>
<feature type="chain" id="PRO_5005330309" evidence="1">
    <location>
        <begin position="19"/>
        <end position="105"/>
    </location>
</feature>
<name>A0A0K0FTU1_STRVS</name>
<feature type="signal peptide" evidence="1">
    <location>
        <begin position="1"/>
        <end position="18"/>
    </location>
</feature>
<protein>
    <submittedName>
        <fullName evidence="3">Secreted protein</fullName>
    </submittedName>
</protein>
<dbReference type="WBParaSite" id="SVE_1575300.1">
    <property type="protein sequence ID" value="SVE_1575300.1"/>
    <property type="gene ID" value="SVE_1575300"/>
</dbReference>
<accession>A0A0K0FTU1</accession>
<evidence type="ECO:0000313" key="3">
    <source>
        <dbReference type="WBParaSite" id="SVE_1575300.1"/>
    </source>
</evidence>
<reference evidence="3" key="2">
    <citation type="submission" date="2015-08" db="UniProtKB">
        <authorList>
            <consortium name="WormBaseParasite"/>
        </authorList>
    </citation>
    <scope>IDENTIFICATION</scope>
</reference>
<dbReference type="STRING" id="75913.A0A0K0FTU1"/>
<proteinExistence type="predicted"/>
<dbReference type="Proteomes" id="UP000035680">
    <property type="component" value="Unassembled WGS sequence"/>
</dbReference>
<reference evidence="2" key="1">
    <citation type="submission" date="2014-07" db="EMBL/GenBank/DDBJ databases">
        <authorList>
            <person name="Martin A.A"/>
            <person name="De Silva N."/>
        </authorList>
    </citation>
    <scope>NUCLEOTIDE SEQUENCE</scope>
</reference>
<sequence length="105" mass="11996">MFVLENIVLILLIQNIFGQSENTFPELKIKISNQPFMASNIMQLKIIEWTMLGRTASQTIYCVSENPMTELHFTCPECVEKNYTDITNILETAEDLTEMSGFPVS</sequence>
<keyword evidence="2" id="KW-1185">Reference proteome</keyword>
<organism evidence="2 3">
    <name type="scientific">Strongyloides venezuelensis</name>
    <name type="common">Threadworm</name>
    <dbReference type="NCBI Taxonomy" id="75913"/>
    <lineage>
        <taxon>Eukaryota</taxon>
        <taxon>Metazoa</taxon>
        <taxon>Ecdysozoa</taxon>
        <taxon>Nematoda</taxon>
        <taxon>Chromadorea</taxon>
        <taxon>Rhabditida</taxon>
        <taxon>Tylenchina</taxon>
        <taxon>Panagrolaimomorpha</taxon>
        <taxon>Strongyloidoidea</taxon>
        <taxon>Strongyloididae</taxon>
        <taxon>Strongyloides</taxon>
    </lineage>
</organism>
<evidence type="ECO:0000313" key="2">
    <source>
        <dbReference type="Proteomes" id="UP000035680"/>
    </source>
</evidence>
<keyword evidence="1" id="KW-0732">Signal</keyword>